<dbReference type="EMBL" id="VFLP01000001">
    <property type="protein sequence ID" value="TRX98873.1"/>
    <property type="molecule type" value="Genomic_DNA"/>
</dbReference>
<dbReference type="PANTHER" id="PTHR42070">
    <property type="entry name" value="FILAMENT ASSOCIATED PROTEIN, PUTATIVE (AFU_ORTHOLOGUE AFUA_8G06630)-RELATED"/>
    <property type="match status" value="1"/>
</dbReference>
<dbReference type="PANTHER" id="PTHR42070:SF1">
    <property type="entry name" value="FILAMENT ASSOCIATED PROTEIN, PUTATIVE (AFU_ORTHOLOGUE AFUA_8G06630)-RELATED"/>
    <property type="match status" value="1"/>
</dbReference>
<dbReference type="CDD" id="cd14688">
    <property type="entry name" value="bZIP_YAP"/>
    <property type="match status" value="1"/>
</dbReference>
<evidence type="ECO:0008006" key="4">
    <source>
        <dbReference type="Google" id="ProtNLM"/>
    </source>
</evidence>
<evidence type="ECO:0000256" key="1">
    <source>
        <dbReference type="SAM" id="MobiDB-lite"/>
    </source>
</evidence>
<dbReference type="OrthoDB" id="4505928at2759"/>
<protein>
    <recommendedName>
        <fullName evidence="4">BZIP domain-containing protein</fullName>
    </recommendedName>
</protein>
<dbReference type="Gene3D" id="1.20.5.170">
    <property type="match status" value="1"/>
</dbReference>
<name>A0A553IF95_9PEZI</name>
<feature type="region of interest" description="Disordered" evidence="1">
    <location>
        <begin position="1"/>
        <end position="24"/>
    </location>
</feature>
<accession>A0A553IF95</accession>
<keyword evidence="3" id="KW-1185">Reference proteome</keyword>
<organism evidence="2 3">
    <name type="scientific">Xylaria flabelliformis</name>
    <dbReference type="NCBI Taxonomy" id="2512241"/>
    <lineage>
        <taxon>Eukaryota</taxon>
        <taxon>Fungi</taxon>
        <taxon>Dikarya</taxon>
        <taxon>Ascomycota</taxon>
        <taxon>Pezizomycotina</taxon>
        <taxon>Sordariomycetes</taxon>
        <taxon>Xylariomycetidae</taxon>
        <taxon>Xylariales</taxon>
        <taxon>Xylariaceae</taxon>
        <taxon>Xylaria</taxon>
    </lineage>
</organism>
<comment type="caution">
    <text evidence="2">The sequence shown here is derived from an EMBL/GenBank/DDBJ whole genome shotgun (WGS) entry which is preliminary data.</text>
</comment>
<dbReference type="Proteomes" id="UP000319160">
    <property type="component" value="Unassembled WGS sequence"/>
</dbReference>
<gene>
    <name evidence="2" type="ORF">FHL15_000215</name>
</gene>
<evidence type="ECO:0000313" key="3">
    <source>
        <dbReference type="Proteomes" id="UP000319160"/>
    </source>
</evidence>
<dbReference type="STRING" id="2512241.A0A553IF95"/>
<reference evidence="3" key="1">
    <citation type="submission" date="2019-06" db="EMBL/GenBank/DDBJ databases">
        <title>Draft genome sequence of the griseofulvin-producing fungus Xylaria cubensis strain G536.</title>
        <authorList>
            <person name="Mead M.E."/>
            <person name="Raja H.A."/>
            <person name="Steenwyk J.L."/>
            <person name="Knowles S.L."/>
            <person name="Oberlies N.H."/>
            <person name="Rokas A."/>
        </authorList>
    </citation>
    <scope>NUCLEOTIDE SEQUENCE [LARGE SCALE GENOMIC DNA]</scope>
    <source>
        <strain evidence="3">G536</strain>
    </source>
</reference>
<sequence length="212" mass="23217">MPRKVRPPADAAQNRENQQRSRARRREYLASLEARVRDFESREIQATQAMQRAAQEVAWVNERLMELLAAKGVAREEVDEFLRRAGKEADARDVEQGSQARRASFRVEDVGACQGVENRKDSNHGGDIADTGIGISTTVDEHRMNVSLSKPSVDEGPSAHVTSCDDAAGIIAGFHGHGDVSHARNVLGCGDAAKCHVKNTRLFQLMDEAGCP</sequence>
<dbReference type="AlphaFoldDB" id="A0A553IF95"/>
<evidence type="ECO:0000313" key="2">
    <source>
        <dbReference type="EMBL" id="TRX98873.1"/>
    </source>
</evidence>
<proteinExistence type="predicted"/>